<keyword evidence="1" id="KW-0472">Membrane</keyword>
<dbReference type="EMBL" id="VTAW01000006">
    <property type="protein sequence ID" value="TYT62741.1"/>
    <property type="molecule type" value="Genomic_DNA"/>
</dbReference>
<sequence>MLRSSSRNSGQTEPLAALVAIGLVCAGVVLYTGVLATLYPGTTARDPADATLEQVWNGVGSDGVYHETTDRNDLHEGVELPDGYTVLIEVTAVTDAGRNITVDSAVVREDGTIRYGQTDVDRPETTGTARRSVGVHLERDPAGDVRGGTLHVEVWR</sequence>
<reference evidence="2 3" key="1">
    <citation type="submission" date="2019-08" db="EMBL/GenBank/DDBJ databases">
        <title>Archaea genome.</title>
        <authorList>
            <person name="Kajale S."/>
            <person name="Shouche Y."/>
            <person name="Deshpande N."/>
            <person name="Sharma A."/>
        </authorList>
    </citation>
    <scope>NUCLEOTIDE SEQUENCE [LARGE SCALE GENOMIC DNA]</scope>
    <source>
        <strain evidence="2 3">ESP3B_9</strain>
    </source>
</reference>
<keyword evidence="3" id="KW-1185">Reference proteome</keyword>
<dbReference type="RefSeq" id="WP_149080758.1">
    <property type="nucleotide sequence ID" value="NZ_VTAW01000006.1"/>
</dbReference>
<gene>
    <name evidence="2" type="ORF">FYC77_06840</name>
</gene>
<dbReference type="InterPro" id="IPR055709">
    <property type="entry name" value="DUF7285"/>
</dbReference>
<feature type="transmembrane region" description="Helical" evidence="1">
    <location>
        <begin position="15"/>
        <end position="39"/>
    </location>
</feature>
<name>A0A5D5AUJ8_9EURY</name>
<accession>A0A5D5AUJ8</accession>
<keyword evidence="1" id="KW-1133">Transmembrane helix</keyword>
<dbReference type="AlphaFoldDB" id="A0A5D5AUJ8"/>
<comment type="caution">
    <text evidence="2">The sequence shown here is derived from an EMBL/GenBank/DDBJ whole genome shotgun (WGS) entry which is preliminary data.</text>
</comment>
<evidence type="ECO:0000256" key="1">
    <source>
        <dbReference type="SAM" id="Phobius"/>
    </source>
</evidence>
<organism evidence="2 3">
    <name type="scientific">Natrialba swarupiae</name>
    <dbReference type="NCBI Taxonomy" id="2448032"/>
    <lineage>
        <taxon>Archaea</taxon>
        <taxon>Methanobacteriati</taxon>
        <taxon>Methanobacteriota</taxon>
        <taxon>Stenosarchaea group</taxon>
        <taxon>Halobacteria</taxon>
        <taxon>Halobacteriales</taxon>
        <taxon>Natrialbaceae</taxon>
        <taxon>Natrialba</taxon>
    </lineage>
</organism>
<protein>
    <submittedName>
        <fullName evidence="2">Uncharacterized protein</fullName>
    </submittedName>
</protein>
<evidence type="ECO:0000313" key="3">
    <source>
        <dbReference type="Proteomes" id="UP000324104"/>
    </source>
</evidence>
<evidence type="ECO:0000313" key="2">
    <source>
        <dbReference type="EMBL" id="TYT62741.1"/>
    </source>
</evidence>
<keyword evidence="1" id="KW-0812">Transmembrane</keyword>
<dbReference type="Pfam" id="PF23956">
    <property type="entry name" value="DUF7285"/>
    <property type="match status" value="1"/>
</dbReference>
<dbReference type="Proteomes" id="UP000324104">
    <property type="component" value="Unassembled WGS sequence"/>
</dbReference>
<proteinExistence type="predicted"/>